<feature type="compositionally biased region" description="Low complexity" evidence="1">
    <location>
        <begin position="61"/>
        <end position="84"/>
    </location>
</feature>
<protein>
    <submittedName>
        <fullName evidence="3">37s ribosomal protein</fullName>
    </submittedName>
</protein>
<dbReference type="PANTHER" id="PTHR13490:SF0">
    <property type="entry name" value="SMALL RIBOSOMAL SUBUNIT PROTEIN MS35"/>
    <property type="match status" value="1"/>
</dbReference>
<keyword evidence="3" id="KW-0689">Ribosomal protein</keyword>
<reference evidence="3 4" key="1">
    <citation type="submission" date="2023-01" db="EMBL/GenBank/DDBJ databases">
        <title>Analysis of 21 Apiospora genomes using comparative genomics revels a genus with tremendous synthesis potential of carbohydrate active enzymes and secondary metabolites.</title>
        <authorList>
            <person name="Sorensen T."/>
        </authorList>
    </citation>
    <scope>NUCLEOTIDE SEQUENCE [LARGE SCALE GENOMIC DNA]</scope>
    <source>
        <strain evidence="3 4">CBS 20057</strain>
    </source>
</reference>
<evidence type="ECO:0000313" key="4">
    <source>
        <dbReference type="Proteomes" id="UP001396898"/>
    </source>
</evidence>
<organism evidence="3 4">
    <name type="scientific">Apiospora marii</name>
    <dbReference type="NCBI Taxonomy" id="335849"/>
    <lineage>
        <taxon>Eukaryota</taxon>
        <taxon>Fungi</taxon>
        <taxon>Dikarya</taxon>
        <taxon>Ascomycota</taxon>
        <taxon>Pezizomycotina</taxon>
        <taxon>Sordariomycetes</taxon>
        <taxon>Xylariomycetidae</taxon>
        <taxon>Amphisphaeriales</taxon>
        <taxon>Apiosporaceae</taxon>
        <taxon>Apiospora</taxon>
    </lineage>
</organism>
<dbReference type="Proteomes" id="UP001396898">
    <property type="component" value="Unassembled WGS sequence"/>
</dbReference>
<dbReference type="InterPro" id="IPR039848">
    <property type="entry name" value="Ribosomal_mS35_mt"/>
</dbReference>
<gene>
    <name evidence="3" type="ORF">PG991_004108</name>
</gene>
<dbReference type="GO" id="GO:0005840">
    <property type="term" value="C:ribosome"/>
    <property type="evidence" value="ECO:0007669"/>
    <property type="project" value="UniProtKB-KW"/>
</dbReference>
<dbReference type="PANTHER" id="PTHR13490">
    <property type="entry name" value="MITOCHONDRIAL 28S RIBOSOMAL PROTEIN S28"/>
    <property type="match status" value="1"/>
</dbReference>
<accession>A0ABR1S5E2</accession>
<dbReference type="Pfam" id="PF10213">
    <property type="entry name" value="MRP-S28"/>
    <property type="match status" value="1"/>
</dbReference>
<evidence type="ECO:0000313" key="3">
    <source>
        <dbReference type="EMBL" id="KAK8027052.1"/>
    </source>
</evidence>
<evidence type="ECO:0000256" key="1">
    <source>
        <dbReference type="SAM" id="MobiDB-lite"/>
    </source>
</evidence>
<dbReference type="EMBL" id="JAQQWI010000007">
    <property type="protein sequence ID" value="KAK8027052.1"/>
    <property type="molecule type" value="Genomic_DNA"/>
</dbReference>
<sequence>MAFAVRSLRAGLRSCSRQPTAARGIAPPRTALYAKRALSSTPTRRADDKDSKDSKSQPADSPAAKETPTAAPAPAAKASKPAAADNAELRESLKTDVVPNEVQGLMSRRNPLKSTPSKSQRQAEARMLQTYENQSNFTAEQKAIFDELEKEIDLLDNAVTEATAVPKKMKKETFWGEDEEDPDMLVEDIDDEEPADDDIMSMAHGKLEEFREYREYARVAAWQMPLLSKLTRKFEPPTAEQCLRFRYTTYMGEEHPAASKVVVEFSPRDLPLNAAQQLKLKKLLGARWNPETDIAKMSCEQFDHQAQNKRYLGDLVEKLVAQAKDKTDMFEDVPLDTRHHQIKVRPKFPKEWRLTEERMQKLEEARQQSLLLDQAKEQGGQLVDGNERVDKFFAEPAMANLRIPERLSVKKSSPRASR</sequence>
<feature type="region of interest" description="Disordered" evidence="1">
    <location>
        <begin position="1"/>
        <end position="125"/>
    </location>
</feature>
<name>A0ABR1S5E2_9PEZI</name>
<proteinExistence type="predicted"/>
<evidence type="ECO:0000259" key="2">
    <source>
        <dbReference type="Pfam" id="PF10213"/>
    </source>
</evidence>
<comment type="caution">
    <text evidence="3">The sequence shown here is derived from an EMBL/GenBank/DDBJ whole genome shotgun (WGS) entry which is preliminary data.</text>
</comment>
<keyword evidence="3" id="KW-0687">Ribonucleoprotein</keyword>
<feature type="domain" description="Small ribosomal subunit protein mS35 mitochondrial conserved" evidence="2">
    <location>
        <begin position="233"/>
        <end position="352"/>
    </location>
</feature>
<feature type="compositionally biased region" description="Basic and acidic residues" evidence="1">
    <location>
        <begin position="44"/>
        <end position="55"/>
    </location>
</feature>
<keyword evidence="4" id="KW-1185">Reference proteome</keyword>
<dbReference type="InterPro" id="IPR019349">
    <property type="entry name" value="Ribosomal_mS35_mit"/>
</dbReference>
<feature type="compositionally biased region" description="Polar residues" evidence="1">
    <location>
        <begin position="112"/>
        <end position="122"/>
    </location>
</feature>